<dbReference type="Pfam" id="PF08660">
    <property type="entry name" value="Alg14"/>
    <property type="match status" value="1"/>
</dbReference>
<evidence type="ECO:0000256" key="3">
    <source>
        <dbReference type="ARBA" id="ARBA00022824"/>
    </source>
</evidence>
<dbReference type="SUPFAM" id="SSF53756">
    <property type="entry name" value="UDP-Glycosyltransferase/glycogen phosphorylase"/>
    <property type="match status" value="1"/>
</dbReference>
<name>A0A9X3FPF6_9LACT</name>
<keyword evidence="2" id="KW-0812">Transmembrane</keyword>
<keyword evidence="7" id="KW-1185">Reference proteome</keyword>
<dbReference type="GO" id="GO:0004577">
    <property type="term" value="F:N-acetylglucosaminyldiphosphodolichol N-acetylglucosaminyltransferase activity"/>
    <property type="evidence" value="ECO:0007669"/>
    <property type="project" value="TreeGrafter"/>
</dbReference>
<accession>A0A9X3FPF6</accession>
<organism evidence="6 7">
    <name type="scientific">Aerococcus kribbianus</name>
    <dbReference type="NCBI Taxonomy" id="2999064"/>
    <lineage>
        <taxon>Bacteria</taxon>
        <taxon>Bacillati</taxon>
        <taxon>Bacillota</taxon>
        <taxon>Bacilli</taxon>
        <taxon>Lactobacillales</taxon>
        <taxon>Aerococcaceae</taxon>
        <taxon>Aerococcus</taxon>
    </lineage>
</organism>
<dbReference type="Gene3D" id="3.40.50.2000">
    <property type="entry name" value="Glycogen Phosphorylase B"/>
    <property type="match status" value="1"/>
</dbReference>
<dbReference type="EMBL" id="JAPRFR010000001">
    <property type="protein sequence ID" value="MCZ0725469.1"/>
    <property type="molecule type" value="Genomic_DNA"/>
</dbReference>
<evidence type="ECO:0000256" key="2">
    <source>
        <dbReference type="ARBA" id="ARBA00022692"/>
    </source>
</evidence>
<evidence type="ECO:0000313" key="6">
    <source>
        <dbReference type="EMBL" id="MCZ0725469.1"/>
    </source>
</evidence>
<reference evidence="6" key="1">
    <citation type="submission" date="2022-12" db="EMBL/GenBank/DDBJ databases">
        <title>Description and comparative metabolic analysis of Aerococcus sp. nov., isolated from the feces of a pig.</title>
        <authorList>
            <person name="Chang Y.-H."/>
        </authorList>
    </citation>
    <scope>NUCLEOTIDE SEQUENCE</scope>
    <source>
        <strain evidence="6">YH-aer222</strain>
    </source>
</reference>
<gene>
    <name evidence="6" type="ORF">OW157_02665</name>
</gene>
<dbReference type="PANTHER" id="PTHR12154:SF4">
    <property type="entry name" value="UDP-N-ACETYLGLUCOSAMINE TRANSFERASE SUBUNIT ALG14 HOMOLOG"/>
    <property type="match status" value="1"/>
</dbReference>
<keyword evidence="4" id="KW-1133">Transmembrane helix</keyword>
<keyword evidence="5" id="KW-0472">Membrane</keyword>
<dbReference type="PANTHER" id="PTHR12154">
    <property type="entry name" value="GLYCOSYL TRANSFERASE-RELATED"/>
    <property type="match status" value="1"/>
</dbReference>
<evidence type="ECO:0000256" key="4">
    <source>
        <dbReference type="ARBA" id="ARBA00022989"/>
    </source>
</evidence>
<protein>
    <submittedName>
        <fullName evidence="6">Polysaccharide biosynthesis protein</fullName>
    </submittedName>
</protein>
<evidence type="ECO:0000313" key="7">
    <source>
        <dbReference type="Proteomes" id="UP001146670"/>
    </source>
</evidence>
<evidence type="ECO:0000256" key="1">
    <source>
        <dbReference type="ARBA" id="ARBA00004389"/>
    </source>
</evidence>
<comment type="subcellular location">
    <subcellularLocation>
        <location evidence="1">Endoplasmic reticulum membrane</location>
        <topology evidence="1">Single-pass membrane protein</topology>
    </subcellularLocation>
</comment>
<proteinExistence type="predicted"/>
<dbReference type="GO" id="GO:0006488">
    <property type="term" value="P:dolichol-linked oligosaccharide biosynthetic process"/>
    <property type="evidence" value="ECO:0007669"/>
    <property type="project" value="InterPro"/>
</dbReference>
<dbReference type="AlphaFoldDB" id="A0A9X3FPF6"/>
<keyword evidence="3" id="KW-0256">Endoplasmic reticulum</keyword>
<evidence type="ECO:0000256" key="5">
    <source>
        <dbReference type="ARBA" id="ARBA00023136"/>
    </source>
</evidence>
<comment type="caution">
    <text evidence="6">The sequence shown here is derived from an EMBL/GenBank/DDBJ whole genome shotgun (WGS) entry which is preliminary data.</text>
</comment>
<dbReference type="Proteomes" id="UP001146670">
    <property type="component" value="Unassembled WGS sequence"/>
</dbReference>
<dbReference type="NCBIfam" id="NF041549">
    <property type="entry name" value="PssD"/>
    <property type="match status" value="1"/>
</dbReference>
<dbReference type="InterPro" id="IPR013969">
    <property type="entry name" value="Oligosacch_biosynth_Alg14"/>
</dbReference>
<sequence>MAKICLVSSSGGHYEQLKRLKALEEEHDIFWVTEKTGFKSSADYYLNQTGLKDKWFPWKMVKNFGGSLKIWFKEKPDYIITTGTMVALPLCFIAKLFGKKIIFIETFARVYDGTKAGKLMYKYADLFIVQWEPLLEIYPDAVYGGSIY</sequence>
<dbReference type="RefSeq" id="WP_268751787.1">
    <property type="nucleotide sequence ID" value="NZ_JAPRFQ010000001.1"/>
</dbReference>